<evidence type="ECO:0000256" key="6">
    <source>
        <dbReference type="SAM" id="Phobius"/>
    </source>
</evidence>
<evidence type="ECO:0000256" key="2">
    <source>
        <dbReference type="ARBA" id="ARBA00022475"/>
    </source>
</evidence>
<dbReference type="Pfam" id="PF12704">
    <property type="entry name" value="MacB_PCD"/>
    <property type="match status" value="1"/>
</dbReference>
<dbReference type="PANTHER" id="PTHR43738:SF3">
    <property type="entry name" value="ABC TRANSPORTER PERMEASE"/>
    <property type="match status" value="1"/>
</dbReference>
<comment type="subcellular location">
    <subcellularLocation>
        <location evidence="1">Cell membrane</location>
        <topology evidence="1">Multi-pass membrane protein</topology>
    </subcellularLocation>
</comment>
<feature type="transmembrane region" description="Helical" evidence="6">
    <location>
        <begin position="351"/>
        <end position="369"/>
    </location>
</feature>
<protein>
    <submittedName>
        <fullName evidence="9">FtsX-like permease family protein</fullName>
    </submittedName>
</protein>
<evidence type="ECO:0000259" key="8">
    <source>
        <dbReference type="Pfam" id="PF12704"/>
    </source>
</evidence>
<proteinExistence type="predicted"/>
<feature type="transmembrane region" description="Helical" evidence="6">
    <location>
        <begin position="257"/>
        <end position="277"/>
    </location>
</feature>
<feature type="domain" description="ABC3 transporter permease C-terminal" evidence="7">
    <location>
        <begin position="264"/>
        <end position="378"/>
    </location>
</feature>
<dbReference type="InterPro" id="IPR051125">
    <property type="entry name" value="ABC-4/HrtB_transporter"/>
</dbReference>
<feature type="domain" description="MacB-like periplasmic core" evidence="8">
    <location>
        <begin position="23"/>
        <end position="229"/>
    </location>
</feature>
<dbReference type="Pfam" id="PF02687">
    <property type="entry name" value="FtsX"/>
    <property type="match status" value="1"/>
</dbReference>
<evidence type="ECO:0000256" key="3">
    <source>
        <dbReference type="ARBA" id="ARBA00022692"/>
    </source>
</evidence>
<reference evidence="9 10" key="1">
    <citation type="submission" date="2024-04" db="EMBL/GenBank/DDBJ databases">
        <title>Draft genome sequence of Pseudoxanthomonas putridarboris WD12.</title>
        <authorList>
            <person name="Oh J."/>
        </authorList>
    </citation>
    <scope>NUCLEOTIDE SEQUENCE [LARGE SCALE GENOMIC DNA]</scope>
    <source>
        <strain evidence="9 10">WD12</strain>
    </source>
</reference>
<organism evidence="9 10">
    <name type="scientific">Pseudoxanthomonas putridarboris</name>
    <dbReference type="NCBI Taxonomy" id="752605"/>
    <lineage>
        <taxon>Bacteria</taxon>
        <taxon>Pseudomonadati</taxon>
        <taxon>Pseudomonadota</taxon>
        <taxon>Gammaproteobacteria</taxon>
        <taxon>Lysobacterales</taxon>
        <taxon>Lysobacteraceae</taxon>
        <taxon>Pseudoxanthomonas</taxon>
    </lineage>
</organism>
<keyword evidence="4 6" id="KW-1133">Transmembrane helix</keyword>
<keyword evidence="3 6" id="KW-0812">Transmembrane</keyword>
<keyword evidence="5 6" id="KW-0472">Membrane</keyword>
<name>A0ABU9J482_9GAMM</name>
<comment type="caution">
    <text evidence="9">The sequence shown here is derived from an EMBL/GenBank/DDBJ whole genome shotgun (WGS) entry which is preliminary data.</text>
</comment>
<dbReference type="InterPro" id="IPR025857">
    <property type="entry name" value="MacB_PCD"/>
</dbReference>
<keyword evidence="2" id="KW-1003">Cell membrane</keyword>
<dbReference type="RefSeq" id="WP_341726668.1">
    <property type="nucleotide sequence ID" value="NZ_JBBWWT010000006.1"/>
</dbReference>
<dbReference type="EMBL" id="JBBWWT010000006">
    <property type="protein sequence ID" value="MEL1265503.1"/>
    <property type="molecule type" value="Genomic_DNA"/>
</dbReference>
<sequence>MKYFSLIWAALFRSKTRTFLTLLSVVAAFLLFGLLDSVRVAFTSGGGVAGADRLVVSSRLSLTQMLPLNLEQKIAATPGVKQVAYAAWFGGIYKDPKNFFPNFSVGPGYLDLYPEYLIPPDQLKAWENDRTGAVVGDALAKKFGWKVGDTIPLQATIFPQKDGSNAWPLTLRGTFTVADDKKKGEENQLLFHWKYFDEANQYVNGQVGWYMVKLDNVDHATRVAKAIDAISENSDRETKSQTEQAFNQSFLKQFADIGFIVTAIMGAVFFTLLLLTGNTMAQAVRERVPELAILKTLGFTNGSVLALVLAESVLLVVLGGLIGMGMAAVLMPILGKLTGGALPVGSIPVETWGLGLALMVGIGLVVGALPSLRAMRLKIVDALAGR</sequence>
<accession>A0ABU9J482</accession>
<dbReference type="InterPro" id="IPR003838">
    <property type="entry name" value="ABC3_permease_C"/>
</dbReference>
<gene>
    <name evidence="9" type="ORF">AAD027_14165</name>
</gene>
<dbReference type="PANTHER" id="PTHR43738">
    <property type="entry name" value="ABC TRANSPORTER, MEMBRANE PROTEIN"/>
    <property type="match status" value="1"/>
</dbReference>
<evidence type="ECO:0000256" key="1">
    <source>
        <dbReference type="ARBA" id="ARBA00004651"/>
    </source>
</evidence>
<feature type="transmembrane region" description="Helical" evidence="6">
    <location>
        <begin position="304"/>
        <end position="331"/>
    </location>
</feature>
<dbReference type="Proteomes" id="UP001459204">
    <property type="component" value="Unassembled WGS sequence"/>
</dbReference>
<evidence type="ECO:0000256" key="4">
    <source>
        <dbReference type="ARBA" id="ARBA00022989"/>
    </source>
</evidence>
<evidence type="ECO:0000259" key="7">
    <source>
        <dbReference type="Pfam" id="PF02687"/>
    </source>
</evidence>
<keyword evidence="10" id="KW-1185">Reference proteome</keyword>
<evidence type="ECO:0000313" key="9">
    <source>
        <dbReference type="EMBL" id="MEL1265503.1"/>
    </source>
</evidence>
<evidence type="ECO:0000313" key="10">
    <source>
        <dbReference type="Proteomes" id="UP001459204"/>
    </source>
</evidence>
<evidence type="ECO:0000256" key="5">
    <source>
        <dbReference type="ARBA" id="ARBA00023136"/>
    </source>
</evidence>